<gene>
    <name evidence="6" type="ORF">D4764_0216890</name>
</gene>
<feature type="domain" description="Orn/DAP/Arg decarboxylase 2 N-terminal" evidence="5">
    <location>
        <begin position="25"/>
        <end position="122"/>
    </location>
</feature>
<comment type="caution">
    <text evidence="6">The sequence shown here is derived from an EMBL/GenBank/DDBJ whole genome shotgun (WGS) entry which is preliminary data.</text>
</comment>
<organism evidence="6 7">
    <name type="scientific">Takifugu flavidus</name>
    <name type="common">sansaifugu</name>
    <dbReference type="NCBI Taxonomy" id="433684"/>
    <lineage>
        <taxon>Eukaryota</taxon>
        <taxon>Metazoa</taxon>
        <taxon>Chordata</taxon>
        <taxon>Craniata</taxon>
        <taxon>Vertebrata</taxon>
        <taxon>Euteleostomi</taxon>
        <taxon>Actinopterygii</taxon>
        <taxon>Neopterygii</taxon>
        <taxon>Teleostei</taxon>
        <taxon>Neoteleostei</taxon>
        <taxon>Acanthomorphata</taxon>
        <taxon>Eupercaria</taxon>
        <taxon>Tetraodontiformes</taxon>
        <taxon>Tetradontoidea</taxon>
        <taxon>Tetraodontidae</taxon>
        <taxon>Takifugu</taxon>
    </lineage>
</organism>
<keyword evidence="3" id="KW-0663">Pyridoxal phosphate</keyword>
<dbReference type="GO" id="GO:0005737">
    <property type="term" value="C:cytoplasm"/>
    <property type="evidence" value="ECO:0007669"/>
    <property type="project" value="TreeGrafter"/>
</dbReference>
<evidence type="ECO:0000313" key="7">
    <source>
        <dbReference type="Proteomes" id="UP000324091"/>
    </source>
</evidence>
<evidence type="ECO:0000313" key="6">
    <source>
        <dbReference type="EMBL" id="TWW52970.1"/>
    </source>
</evidence>
<dbReference type="EMBL" id="RHFK02000863">
    <property type="protein sequence ID" value="TWW52970.1"/>
    <property type="molecule type" value="Genomic_DNA"/>
</dbReference>
<keyword evidence="7" id="KW-1185">Reference proteome</keyword>
<dbReference type="Gene3D" id="2.40.37.10">
    <property type="entry name" value="Lyase, Ornithine Decarboxylase, Chain A, domain 1"/>
    <property type="match status" value="1"/>
</dbReference>
<evidence type="ECO:0000256" key="3">
    <source>
        <dbReference type="ARBA" id="ARBA00022898"/>
    </source>
</evidence>
<comment type="cofactor">
    <cofactor evidence="1">
        <name>pyridoxal 5'-phosphate</name>
        <dbReference type="ChEBI" id="CHEBI:597326"/>
    </cofactor>
</comment>
<dbReference type="Pfam" id="PF02784">
    <property type="entry name" value="Orn_Arg_deC_N"/>
    <property type="match status" value="1"/>
</dbReference>
<accession>A0A5C6MI27</accession>
<dbReference type="InterPro" id="IPR002433">
    <property type="entry name" value="Orn_de-COase"/>
</dbReference>
<dbReference type="SUPFAM" id="SSF51419">
    <property type="entry name" value="PLP-binding barrel"/>
    <property type="match status" value="1"/>
</dbReference>
<sequence length="213" mass="23745">MTRHPSTDLAQSLEQDSAQLVGCWNVLQRVGVEVVGVSFHIGSQCSQSLAFRQAIADARSVFDTAKLLGFQFSLLDIGGGFSGKDFPVTLQEFSEVINGALDEYFPFESGVQVIAEPGRYYAETTFTLAANVIAKRVIMEDMRKEGERFAVRARALVCTGQLAAGWRQWVALPQREPLTEWWRHQTVGTDYLVDWTHCCFGSVLWFGILSLSL</sequence>
<evidence type="ECO:0000256" key="2">
    <source>
        <dbReference type="ARBA" id="ARBA00008872"/>
    </source>
</evidence>
<reference evidence="6 7" key="1">
    <citation type="submission" date="2019-04" db="EMBL/GenBank/DDBJ databases">
        <title>Chromosome genome assembly for Takifugu flavidus.</title>
        <authorList>
            <person name="Xiao S."/>
        </authorList>
    </citation>
    <scope>NUCLEOTIDE SEQUENCE [LARGE SCALE GENOMIC DNA]</scope>
    <source>
        <strain evidence="6">HTHZ2018</strain>
        <tissue evidence="6">Muscle</tissue>
    </source>
</reference>
<evidence type="ECO:0000256" key="4">
    <source>
        <dbReference type="ARBA" id="ARBA00023239"/>
    </source>
</evidence>
<evidence type="ECO:0000256" key="1">
    <source>
        <dbReference type="ARBA" id="ARBA00001933"/>
    </source>
</evidence>
<dbReference type="Gene3D" id="3.20.20.10">
    <property type="entry name" value="Alanine racemase"/>
    <property type="match status" value="1"/>
</dbReference>
<protein>
    <submittedName>
        <fullName evidence="6">Ornithine decarboxylase</fullName>
    </submittedName>
</protein>
<dbReference type="Proteomes" id="UP000324091">
    <property type="component" value="Unassembled WGS sequence"/>
</dbReference>
<dbReference type="PANTHER" id="PTHR11482:SF6">
    <property type="entry name" value="ORNITHINE DECARBOXYLASE 1-RELATED"/>
    <property type="match status" value="1"/>
</dbReference>
<comment type="similarity">
    <text evidence="2">Belongs to the Orn/Lys/Arg decarboxylase class-II family.</text>
</comment>
<dbReference type="PANTHER" id="PTHR11482">
    <property type="entry name" value="ARGININE/DIAMINOPIMELATE/ORNITHINE DECARBOXYLASE"/>
    <property type="match status" value="1"/>
</dbReference>
<dbReference type="InterPro" id="IPR029066">
    <property type="entry name" value="PLP-binding_barrel"/>
</dbReference>
<dbReference type="InterPro" id="IPR022644">
    <property type="entry name" value="De-COase2_N"/>
</dbReference>
<dbReference type="GO" id="GO:0004586">
    <property type="term" value="F:ornithine decarboxylase activity"/>
    <property type="evidence" value="ECO:0007669"/>
    <property type="project" value="TreeGrafter"/>
</dbReference>
<dbReference type="GO" id="GO:0033387">
    <property type="term" value="P:putrescine biosynthetic process from arginine, via ornithine"/>
    <property type="evidence" value="ECO:0007669"/>
    <property type="project" value="TreeGrafter"/>
</dbReference>
<dbReference type="InterPro" id="IPR000183">
    <property type="entry name" value="Orn/DAP/Arg_de-COase"/>
</dbReference>
<dbReference type="InterPro" id="IPR009006">
    <property type="entry name" value="Ala_racemase/Decarboxylase_C"/>
</dbReference>
<name>A0A5C6MI27_9TELE</name>
<dbReference type="AlphaFoldDB" id="A0A5C6MI27"/>
<proteinExistence type="inferred from homology"/>
<keyword evidence="4" id="KW-0456">Lyase</keyword>
<dbReference type="PRINTS" id="PR01179">
    <property type="entry name" value="ODADCRBXLASE"/>
</dbReference>
<evidence type="ECO:0000259" key="5">
    <source>
        <dbReference type="Pfam" id="PF02784"/>
    </source>
</evidence>